<dbReference type="Proteomes" id="UP000544122">
    <property type="component" value="Unassembled WGS sequence"/>
</dbReference>
<evidence type="ECO:0008006" key="4">
    <source>
        <dbReference type="Google" id="ProtNLM"/>
    </source>
</evidence>
<feature type="compositionally biased region" description="Polar residues" evidence="1">
    <location>
        <begin position="129"/>
        <end position="144"/>
    </location>
</feature>
<proteinExistence type="predicted"/>
<dbReference type="Pfam" id="PF11319">
    <property type="entry name" value="VasI"/>
    <property type="match status" value="1"/>
</dbReference>
<protein>
    <recommendedName>
        <fullName evidence="4">Type VI secretion system VasI, EvfG, VC_A0118</fullName>
    </recommendedName>
</protein>
<reference evidence="2 3" key="1">
    <citation type="submission" date="2020-03" db="EMBL/GenBank/DDBJ databases">
        <title>Bradyrhizobium diversity isolated from nodules of Indigofera sp.</title>
        <authorList>
            <person name="Klepa M."/>
            <person name="Helene L."/>
            <person name="Hungria M."/>
        </authorList>
    </citation>
    <scope>NUCLEOTIDE SEQUENCE [LARGE SCALE GENOMIC DNA]</scope>
    <source>
        <strain evidence="2 3">WSM 1791</strain>
    </source>
</reference>
<keyword evidence="3" id="KW-1185">Reference proteome</keyword>
<dbReference type="PROSITE" id="PS51257">
    <property type="entry name" value="PROKAR_LIPOPROTEIN"/>
    <property type="match status" value="1"/>
</dbReference>
<gene>
    <name evidence="2" type="ORF">HCN58_18740</name>
</gene>
<evidence type="ECO:0000313" key="2">
    <source>
        <dbReference type="EMBL" id="NOJ41592.1"/>
    </source>
</evidence>
<feature type="region of interest" description="Disordered" evidence="1">
    <location>
        <begin position="99"/>
        <end position="144"/>
    </location>
</feature>
<dbReference type="InterPro" id="IPR017738">
    <property type="entry name" value="T6SS-assoc_VCA0118"/>
</dbReference>
<organism evidence="2 3">
    <name type="scientific">Bradyrhizobium australiense</name>
    <dbReference type="NCBI Taxonomy" id="2721161"/>
    <lineage>
        <taxon>Bacteria</taxon>
        <taxon>Pseudomonadati</taxon>
        <taxon>Pseudomonadota</taxon>
        <taxon>Alphaproteobacteria</taxon>
        <taxon>Hyphomicrobiales</taxon>
        <taxon>Nitrobacteraceae</taxon>
        <taxon>Bradyrhizobium</taxon>
    </lineage>
</organism>
<dbReference type="RefSeq" id="WP_171580854.1">
    <property type="nucleotide sequence ID" value="NZ_JAAVLX010000006.1"/>
</dbReference>
<evidence type="ECO:0000313" key="3">
    <source>
        <dbReference type="Proteomes" id="UP000544122"/>
    </source>
</evidence>
<accession>A0A7Y4GUG2</accession>
<sequence>MRAFLTYALAATLAGCGCLSPPQTNIEGCTATNGFGCFDRAAAGRPIEPEPALFRTDSAITEIKSAIAPAIEKSSTPAYPGTKTAQSTMIPAKVETSRIPLPPTRSLKTRLRPATAEVAKPVTPASPESAPQQKADTKDGSNQVEALQPGDAEAAAPMPQKELTIGSARDQLADTAWIISETTSPVDYSPLITAVIHSTSSAKDAPSTLAVRCPGARTELSLYTEGAWHASRANEIQVDYQINDQPIVRQHWTLSADGKRASYKGDAVGLLRSLPEGARLKIGVFDRPGIGQVATFQLAGLDSVRKKIEVACKWPS</sequence>
<dbReference type="EMBL" id="JAAVLX010000006">
    <property type="protein sequence ID" value="NOJ41592.1"/>
    <property type="molecule type" value="Genomic_DNA"/>
</dbReference>
<evidence type="ECO:0000256" key="1">
    <source>
        <dbReference type="SAM" id="MobiDB-lite"/>
    </source>
</evidence>
<name>A0A7Y4GUG2_9BRAD</name>
<comment type="caution">
    <text evidence="2">The sequence shown here is derived from an EMBL/GenBank/DDBJ whole genome shotgun (WGS) entry which is preliminary data.</text>
</comment>
<dbReference type="AlphaFoldDB" id="A0A7Y4GUG2"/>